<keyword evidence="3" id="KW-1185">Reference proteome</keyword>
<dbReference type="RefSeq" id="WP_301143219.1">
    <property type="nucleotide sequence ID" value="NZ_JAUHQA010000001.1"/>
</dbReference>
<dbReference type="Proteomes" id="UP001172708">
    <property type="component" value="Unassembled WGS sequence"/>
</dbReference>
<evidence type="ECO:0000256" key="1">
    <source>
        <dbReference type="SAM" id="MobiDB-lite"/>
    </source>
</evidence>
<evidence type="ECO:0000313" key="2">
    <source>
        <dbReference type="EMBL" id="MDN4481540.1"/>
    </source>
</evidence>
<reference evidence="2" key="1">
    <citation type="submission" date="2023-06" db="EMBL/GenBank/DDBJ databases">
        <title>Egi l300058.</title>
        <authorList>
            <person name="Gao L."/>
            <person name="Fang B.-Z."/>
            <person name="Li W.-J."/>
        </authorList>
    </citation>
    <scope>NUCLEOTIDE SEQUENCE</scope>
    <source>
        <strain evidence="2">EGI L300058</strain>
    </source>
</reference>
<name>A0ABT8GJD2_9MICO</name>
<accession>A0ABT8GJD2</accession>
<comment type="caution">
    <text evidence="2">The sequence shown here is derived from an EMBL/GenBank/DDBJ whole genome shotgun (WGS) entry which is preliminary data.</text>
</comment>
<dbReference type="EMBL" id="JAUHQA010000001">
    <property type="protein sequence ID" value="MDN4481540.1"/>
    <property type="molecule type" value="Genomic_DNA"/>
</dbReference>
<gene>
    <name evidence="2" type="ORF">QQX02_11460</name>
</gene>
<proteinExistence type="predicted"/>
<sequence length="113" mass="12537">MSFLSRMFGSKRADVAAGSAASKDARAETVAHLKAFVAEHQGCEAFIEPPTRVTQTTMVVVADSGQWTRRRVPDIDTARKVAKQLGVPAFDVNLSGYPSRMREWNERQRKSRG</sequence>
<evidence type="ECO:0000313" key="3">
    <source>
        <dbReference type="Proteomes" id="UP001172708"/>
    </source>
</evidence>
<feature type="region of interest" description="Disordered" evidence="1">
    <location>
        <begin position="1"/>
        <end position="22"/>
    </location>
</feature>
<organism evidence="2 3">
    <name type="scientific">Demequina muriae</name>
    <dbReference type="NCBI Taxonomy" id="3051664"/>
    <lineage>
        <taxon>Bacteria</taxon>
        <taxon>Bacillati</taxon>
        <taxon>Actinomycetota</taxon>
        <taxon>Actinomycetes</taxon>
        <taxon>Micrococcales</taxon>
        <taxon>Demequinaceae</taxon>
        <taxon>Demequina</taxon>
    </lineage>
</organism>
<protein>
    <submittedName>
        <fullName evidence="2">Oxidoreductase</fullName>
    </submittedName>
</protein>